<keyword evidence="1 3" id="KW-0808">Transferase</keyword>
<reference evidence="3" key="1">
    <citation type="submission" date="2022-05" db="EMBL/GenBank/DDBJ databases">
        <authorList>
            <person name="Tuo L."/>
        </authorList>
    </citation>
    <scope>NUCLEOTIDE SEQUENCE</scope>
    <source>
        <strain evidence="3">BSK12Z-4</strain>
    </source>
</reference>
<dbReference type="SUPFAM" id="SSF53448">
    <property type="entry name" value="Nucleotide-diphospho-sugar transferases"/>
    <property type="match status" value="1"/>
</dbReference>
<dbReference type="RefSeq" id="WP_250827589.1">
    <property type="nucleotide sequence ID" value="NZ_JAMOIL010000014.1"/>
</dbReference>
<organism evidence="3 4">
    <name type="scientific">Nocardioides bruguierae</name>
    <dbReference type="NCBI Taxonomy" id="2945102"/>
    <lineage>
        <taxon>Bacteria</taxon>
        <taxon>Bacillati</taxon>
        <taxon>Actinomycetota</taxon>
        <taxon>Actinomycetes</taxon>
        <taxon>Propionibacteriales</taxon>
        <taxon>Nocardioidaceae</taxon>
        <taxon>Nocardioides</taxon>
    </lineage>
</organism>
<dbReference type="PANTHER" id="PTHR19136:SF81">
    <property type="entry name" value="MOLYBDENUM COFACTOR GUANYLYLTRANSFERASE"/>
    <property type="match status" value="1"/>
</dbReference>
<dbReference type="GO" id="GO:0016779">
    <property type="term" value="F:nucleotidyltransferase activity"/>
    <property type="evidence" value="ECO:0007669"/>
    <property type="project" value="TreeGrafter"/>
</dbReference>
<dbReference type="Pfam" id="PF12804">
    <property type="entry name" value="NTP_transf_3"/>
    <property type="match status" value="1"/>
</dbReference>
<dbReference type="EMBL" id="JAMOIL010000014">
    <property type="protein sequence ID" value="MCM0621104.1"/>
    <property type="molecule type" value="Genomic_DNA"/>
</dbReference>
<sequence>MDSSPPCSASFSASFSAPFSALVLAGGRGSRLGGRDKGALAGEDGRTLLQRALAAVAGAHRVVVVGEPDPAALPPGTLVAREDPPLGGPAAATLAGLDRLEAPDAAGWVLVLAVDMPHVHAGTVARLLEAAATSGTDGARLLDPDGRHPLALVVDGRRLAAVRPDAGDPRAADGLPLRRLLAPLDLTAVPTAGAEHHDVDTPDDLAAWRADG</sequence>
<dbReference type="Proteomes" id="UP001139485">
    <property type="component" value="Unassembled WGS sequence"/>
</dbReference>
<dbReference type="Gene3D" id="3.90.550.10">
    <property type="entry name" value="Spore Coat Polysaccharide Biosynthesis Protein SpsA, Chain A"/>
    <property type="match status" value="1"/>
</dbReference>
<feature type="domain" description="MobA-like NTP transferase" evidence="2">
    <location>
        <begin position="21"/>
        <end position="168"/>
    </location>
</feature>
<dbReference type="PANTHER" id="PTHR19136">
    <property type="entry name" value="MOLYBDENUM COFACTOR GUANYLYLTRANSFERASE"/>
    <property type="match status" value="1"/>
</dbReference>
<keyword evidence="4" id="KW-1185">Reference proteome</keyword>
<dbReference type="InterPro" id="IPR025877">
    <property type="entry name" value="MobA-like_NTP_Trfase"/>
</dbReference>
<protein>
    <submittedName>
        <fullName evidence="3">NTP transferase domain-containing protein</fullName>
    </submittedName>
</protein>
<evidence type="ECO:0000313" key="3">
    <source>
        <dbReference type="EMBL" id="MCM0621104.1"/>
    </source>
</evidence>
<evidence type="ECO:0000256" key="1">
    <source>
        <dbReference type="ARBA" id="ARBA00022679"/>
    </source>
</evidence>
<evidence type="ECO:0000259" key="2">
    <source>
        <dbReference type="Pfam" id="PF12804"/>
    </source>
</evidence>
<comment type="caution">
    <text evidence="3">The sequence shown here is derived from an EMBL/GenBank/DDBJ whole genome shotgun (WGS) entry which is preliminary data.</text>
</comment>
<dbReference type="AlphaFoldDB" id="A0A9X2DAL9"/>
<proteinExistence type="predicted"/>
<name>A0A9X2DAL9_9ACTN</name>
<dbReference type="InterPro" id="IPR029044">
    <property type="entry name" value="Nucleotide-diphossugar_trans"/>
</dbReference>
<accession>A0A9X2DAL9</accession>
<evidence type="ECO:0000313" key="4">
    <source>
        <dbReference type="Proteomes" id="UP001139485"/>
    </source>
</evidence>
<gene>
    <name evidence="3" type="ORF">M8330_12460</name>
</gene>